<dbReference type="EMBL" id="AP014706">
    <property type="protein sequence ID" value="BAQ50165.1"/>
    <property type="molecule type" value="Genomic_DNA"/>
</dbReference>
<reference evidence="3" key="2">
    <citation type="submission" date="2015-01" db="EMBL/GenBank/DDBJ databases">
        <title>Complete genome sequence of Methylobacterium aquaticum strain 22A.</title>
        <authorList>
            <person name="Tani A."/>
            <person name="Ogura Y."/>
            <person name="Hayashi T."/>
        </authorList>
    </citation>
    <scope>NUCLEOTIDE SEQUENCE [LARGE SCALE GENOMIC DNA]</scope>
    <source>
        <strain evidence="3">MA-22A</strain>
        <plasmid evidence="3">Plasmid pMaq22A_2p DNA</plasmid>
    </source>
</reference>
<dbReference type="AlphaFoldDB" id="A0A0C6G271"/>
<geneLocation type="plasmid" evidence="3">
    <name>pMaq22A_2p DNA</name>
</geneLocation>
<dbReference type="PANTHER" id="PTHR46401:SF9">
    <property type="entry name" value="MANNOSYLTRANSFERASE A"/>
    <property type="match status" value="1"/>
</dbReference>
<sequence>MLVEKIRNNHAAGDVDWDRIICKIDKELEIADYVQFSSNSCLLSVGCTWWIPNFTAAVNEARYKFKIIYASFVHDLIPILAGNFCQSQLIHEFTQWIYTTLEQSDIIFANSENTAKDLVEVAKSVHDYESSPVVCKLNAKPLLQQTKEISTISKNIKDYTLGPFVIYVSTIERRKDHLLVFSAWIDLCKRYGDDSVPNLICVGKVASENDEAMQFYNSNPKLAQKVRIISDASDSDLHFLYNHCLFSIYASRYEGWGLPVTESLYYNKIPLIANNTSLIEAGEQFAAYFETGNKNSFIDAITHLIFNSDYRRRLENKAKSVQPRNWSDIAKFIISIIEEFVPKEENRRFVHKISPGVLYNFSLNNSIDIKHDNLRASLFRSGGAWHKAEEWGVWTSDTKASISFISPIFGADTLIYLQLKSPSHNVNTHIKINGSFCHKLNFNDCSNYCFKLPKESIERSGTVLIEIINLYIQDLSENQGSDTRCIGIGISNIMVCSADDVMSRLSYIERFGKINIYM</sequence>
<dbReference type="SUPFAM" id="SSF53756">
    <property type="entry name" value="UDP-Glycosyltransferase/glycogen phosphorylase"/>
    <property type="match status" value="1"/>
</dbReference>
<dbReference type="PATRIC" id="fig|270351.10.peg.7333"/>
<dbReference type="PANTHER" id="PTHR46401">
    <property type="entry name" value="GLYCOSYLTRANSFERASE WBBK-RELATED"/>
    <property type="match status" value="1"/>
</dbReference>
<name>A0A0C6G271_9HYPH</name>
<protein>
    <submittedName>
        <fullName evidence="2">Glycosyltransferase</fullName>
    </submittedName>
</protein>
<proteinExistence type="predicted"/>
<dbReference type="KEGG" id="maqu:Maq22A_2p42095"/>
<reference evidence="2 3" key="1">
    <citation type="journal article" date="2015" name="Genome Announc.">
        <title>Complete Genome Sequence of Methylobacterium aquaticum Strain 22A, Isolated from Racomitrium japonicum Moss.</title>
        <authorList>
            <person name="Tani A."/>
            <person name="Ogura Y."/>
            <person name="Hayashi T."/>
            <person name="Kimbara K."/>
        </authorList>
    </citation>
    <scope>NUCLEOTIDE SEQUENCE [LARGE SCALE GENOMIC DNA]</scope>
    <source>
        <strain evidence="2 3">MA-22A</strain>
        <plasmid evidence="3">Plasmid pMaq22A_2p DNA</plasmid>
    </source>
</reference>
<dbReference type="Pfam" id="PF00534">
    <property type="entry name" value="Glycos_transf_1"/>
    <property type="match status" value="1"/>
</dbReference>
<organism evidence="2 3">
    <name type="scientific">Methylobacterium aquaticum</name>
    <dbReference type="NCBI Taxonomy" id="270351"/>
    <lineage>
        <taxon>Bacteria</taxon>
        <taxon>Pseudomonadati</taxon>
        <taxon>Pseudomonadota</taxon>
        <taxon>Alphaproteobacteria</taxon>
        <taxon>Hyphomicrobiales</taxon>
        <taxon>Methylobacteriaceae</taxon>
        <taxon>Methylobacterium</taxon>
    </lineage>
</organism>
<accession>A0A0C6G271</accession>
<keyword evidence="2" id="KW-0808">Transferase</keyword>
<feature type="domain" description="Glycosyl transferase family 1" evidence="1">
    <location>
        <begin position="160"/>
        <end position="320"/>
    </location>
</feature>
<evidence type="ECO:0000313" key="2">
    <source>
        <dbReference type="EMBL" id="BAQ50165.1"/>
    </source>
</evidence>
<gene>
    <name evidence="2" type="primary">rfaG</name>
    <name evidence="2" type="ORF">Maq22A_2p42095</name>
</gene>
<dbReference type="Proteomes" id="UP000061432">
    <property type="component" value="Plasmid pMaq22A_2p"/>
</dbReference>
<dbReference type="InterPro" id="IPR001296">
    <property type="entry name" value="Glyco_trans_1"/>
</dbReference>
<keyword evidence="2" id="KW-0614">Plasmid</keyword>
<evidence type="ECO:0000259" key="1">
    <source>
        <dbReference type="Pfam" id="PF00534"/>
    </source>
</evidence>
<evidence type="ECO:0000313" key="3">
    <source>
        <dbReference type="Proteomes" id="UP000061432"/>
    </source>
</evidence>
<dbReference type="GO" id="GO:0016757">
    <property type="term" value="F:glycosyltransferase activity"/>
    <property type="evidence" value="ECO:0007669"/>
    <property type="project" value="InterPro"/>
</dbReference>
<dbReference type="Gene3D" id="3.40.50.2000">
    <property type="entry name" value="Glycogen Phosphorylase B"/>
    <property type="match status" value="1"/>
</dbReference>